<dbReference type="Proteomes" id="UP000320857">
    <property type="component" value="Unassembled WGS sequence"/>
</dbReference>
<dbReference type="Proteomes" id="UP000517765">
    <property type="component" value="Unassembled WGS sequence"/>
</dbReference>
<reference evidence="6 7" key="2">
    <citation type="submission" date="2020-05" db="EMBL/GenBank/DDBJ databases">
        <title>Classification of alakaliphilic streptomycetes isolated from an alkaline soil next to Lonar Crater, India and a proposal for the recognition of Streptomyces alkaliterrae sp. nov.</title>
        <authorList>
            <person name="Golinska P."/>
        </authorList>
    </citation>
    <scope>NUCLEOTIDE SEQUENCE [LARGE SCALE GENOMIC DNA]</scope>
    <source>
        <strain evidence="7">OF3</strain>
        <strain evidence="6">OF8</strain>
    </source>
</reference>
<keyword evidence="1" id="KW-0812">Transmembrane</keyword>
<evidence type="ECO:0000313" key="4">
    <source>
        <dbReference type="EMBL" id="MQS04058.1"/>
    </source>
</evidence>
<evidence type="ECO:0000256" key="1">
    <source>
        <dbReference type="SAM" id="Phobius"/>
    </source>
</evidence>
<dbReference type="Proteomes" id="UP000525686">
    <property type="component" value="Unassembled WGS sequence"/>
</dbReference>
<feature type="transmembrane region" description="Helical" evidence="1">
    <location>
        <begin position="104"/>
        <end position="125"/>
    </location>
</feature>
<evidence type="ECO:0000313" key="6">
    <source>
        <dbReference type="Proteomes" id="UP000517765"/>
    </source>
</evidence>
<reference evidence="4 5" key="1">
    <citation type="submission" date="2019-10" db="EMBL/GenBank/DDBJ databases">
        <title>Streptomyces sp. nov., a novel actinobacterium isolated from alkaline environment.</title>
        <authorList>
            <person name="Golinska P."/>
        </authorList>
    </citation>
    <scope>NUCLEOTIDE SEQUENCE [LARGE SCALE GENOMIC DNA]</scope>
    <source>
        <strain evidence="4 5">OF1</strain>
    </source>
</reference>
<dbReference type="AlphaFoldDB" id="A0A5P0YUT7"/>
<keyword evidence="1" id="KW-0472">Membrane</keyword>
<keyword evidence="1" id="KW-1133">Transmembrane helix</keyword>
<comment type="caution">
    <text evidence="4">The sequence shown here is derived from an EMBL/GenBank/DDBJ whole genome shotgun (WGS) entry which is preliminary data.</text>
</comment>
<sequence>MNTHDAELRKELEATLSTRRDLGPEYEAELVDSFMEKLDGRLEAIVDQRVRRQLAERQMTIARAAGRPDADTPRFGSSFGLAMFSLILAVPLSTVAAVNSGLPGLLVAWTGIVGVNAVVAHGRLWGADRRGRAKDEDSWD</sequence>
<protein>
    <submittedName>
        <fullName evidence="4">Uncharacterized protein</fullName>
    </submittedName>
</protein>
<evidence type="ECO:0000313" key="2">
    <source>
        <dbReference type="EMBL" id="MBB1256298.1"/>
    </source>
</evidence>
<dbReference type="EMBL" id="VJYK02000235">
    <property type="protein sequence ID" value="MQS04058.1"/>
    <property type="molecule type" value="Genomic_DNA"/>
</dbReference>
<feature type="transmembrane region" description="Helical" evidence="1">
    <location>
        <begin position="79"/>
        <end position="98"/>
    </location>
</feature>
<keyword evidence="5" id="KW-1185">Reference proteome</keyword>
<gene>
    <name evidence="4" type="ORF">FNX44_019715</name>
    <name evidence="2" type="ORF">H3146_23505</name>
    <name evidence="3" type="ORF">H3147_25615</name>
</gene>
<dbReference type="OrthoDB" id="3854538at2"/>
<dbReference type="RefSeq" id="WP_143649692.1">
    <property type="nucleotide sequence ID" value="NZ_JABJWZ010000332.1"/>
</dbReference>
<dbReference type="EMBL" id="JABJXA010000267">
    <property type="protein sequence ID" value="MBB1262159.1"/>
    <property type="molecule type" value="Genomic_DNA"/>
</dbReference>
<name>A0A5P0YUT7_9ACTN</name>
<reference evidence="2" key="3">
    <citation type="journal article" name="Syst. Appl. Microbiol.">
        <title>Streptomyces alkaliterrae sp. nov., isolated from an alkaline soil, and emended descriptions of Streptomyces alkaliphilus, Streptomyces calidiresistens and Streptomyces durbertensis.</title>
        <authorList>
            <person name="Swiecimska M."/>
            <person name="Golinska P."/>
            <person name="Nouioui I."/>
            <person name="Wypij M."/>
            <person name="Rai M."/>
            <person name="Sangal V."/>
            <person name="Goodfellow M."/>
        </authorList>
    </citation>
    <scope>NUCLEOTIDE SEQUENCE</scope>
    <source>
        <strain evidence="2">OF3</strain>
        <strain evidence="3">OF8</strain>
    </source>
</reference>
<dbReference type="EMBL" id="JABJWZ010000332">
    <property type="protein sequence ID" value="MBB1256298.1"/>
    <property type="molecule type" value="Genomic_DNA"/>
</dbReference>
<evidence type="ECO:0000313" key="3">
    <source>
        <dbReference type="EMBL" id="MBB1262159.1"/>
    </source>
</evidence>
<organism evidence="4 5">
    <name type="scientific">Streptomyces alkaliterrae</name>
    <dbReference type="NCBI Taxonomy" id="2213162"/>
    <lineage>
        <taxon>Bacteria</taxon>
        <taxon>Bacillati</taxon>
        <taxon>Actinomycetota</taxon>
        <taxon>Actinomycetes</taxon>
        <taxon>Kitasatosporales</taxon>
        <taxon>Streptomycetaceae</taxon>
        <taxon>Streptomyces</taxon>
    </lineage>
</organism>
<evidence type="ECO:0000313" key="7">
    <source>
        <dbReference type="Proteomes" id="UP000525686"/>
    </source>
</evidence>
<evidence type="ECO:0000313" key="5">
    <source>
        <dbReference type="Proteomes" id="UP000320857"/>
    </source>
</evidence>
<proteinExistence type="predicted"/>
<accession>A0A5P0YUT7</accession>